<sequence length="254" mass="25447">MRSSSYLPLIASVASATLFERRACHADNCARAITGTAIAALVSVHQSDCSSFLSATVTPATSTSTITIYVTSPAAAKRSPVAAPAIEERDVTVTPSSIPVYASAACHGANSASRYASACSCAGITPTTTTLPTPVATSTTTVTVSGAWACTNPGTCDSFSPCGASTSNTTDPDTCLCFFMSGKLNTACMRGGTPCGVACTEDADCGSDEVCVGPTCCGMNCVPKSAGDTCVNGASVKRMFGAGIGRRVPTIGGI</sequence>
<dbReference type="EMBL" id="ML977144">
    <property type="protein sequence ID" value="KAF1989639.1"/>
    <property type="molecule type" value="Genomic_DNA"/>
</dbReference>
<gene>
    <name evidence="1" type="ORF">K402DRAFT_401748</name>
</gene>
<keyword evidence="2" id="KW-1185">Reference proteome</keyword>
<name>A0A6G1H9F2_9PEZI</name>
<protein>
    <submittedName>
        <fullName evidence="1">Uncharacterized protein</fullName>
    </submittedName>
</protein>
<evidence type="ECO:0000313" key="1">
    <source>
        <dbReference type="EMBL" id="KAF1989639.1"/>
    </source>
</evidence>
<evidence type="ECO:0000313" key="2">
    <source>
        <dbReference type="Proteomes" id="UP000800041"/>
    </source>
</evidence>
<dbReference type="OrthoDB" id="5596743at2759"/>
<accession>A0A6G1H9F2</accession>
<reference evidence="1" key="1">
    <citation type="journal article" date="2020" name="Stud. Mycol.">
        <title>101 Dothideomycetes genomes: a test case for predicting lifestyles and emergence of pathogens.</title>
        <authorList>
            <person name="Haridas S."/>
            <person name="Albert R."/>
            <person name="Binder M."/>
            <person name="Bloem J."/>
            <person name="Labutti K."/>
            <person name="Salamov A."/>
            <person name="Andreopoulos B."/>
            <person name="Baker S."/>
            <person name="Barry K."/>
            <person name="Bills G."/>
            <person name="Bluhm B."/>
            <person name="Cannon C."/>
            <person name="Castanera R."/>
            <person name="Culley D."/>
            <person name="Daum C."/>
            <person name="Ezra D."/>
            <person name="Gonzalez J."/>
            <person name="Henrissat B."/>
            <person name="Kuo A."/>
            <person name="Liang C."/>
            <person name="Lipzen A."/>
            <person name="Lutzoni F."/>
            <person name="Magnuson J."/>
            <person name="Mondo S."/>
            <person name="Nolan M."/>
            <person name="Ohm R."/>
            <person name="Pangilinan J."/>
            <person name="Park H.-J."/>
            <person name="Ramirez L."/>
            <person name="Alfaro M."/>
            <person name="Sun H."/>
            <person name="Tritt A."/>
            <person name="Yoshinaga Y."/>
            <person name="Zwiers L.-H."/>
            <person name="Turgeon B."/>
            <person name="Goodwin S."/>
            <person name="Spatafora J."/>
            <person name="Crous P."/>
            <person name="Grigoriev I."/>
        </authorList>
    </citation>
    <scope>NUCLEOTIDE SEQUENCE</scope>
    <source>
        <strain evidence="1">CBS 113979</strain>
    </source>
</reference>
<dbReference type="AlphaFoldDB" id="A0A6G1H9F2"/>
<dbReference type="Proteomes" id="UP000800041">
    <property type="component" value="Unassembled WGS sequence"/>
</dbReference>
<organism evidence="1 2">
    <name type="scientific">Aulographum hederae CBS 113979</name>
    <dbReference type="NCBI Taxonomy" id="1176131"/>
    <lineage>
        <taxon>Eukaryota</taxon>
        <taxon>Fungi</taxon>
        <taxon>Dikarya</taxon>
        <taxon>Ascomycota</taxon>
        <taxon>Pezizomycotina</taxon>
        <taxon>Dothideomycetes</taxon>
        <taxon>Pleosporomycetidae</taxon>
        <taxon>Aulographales</taxon>
        <taxon>Aulographaceae</taxon>
    </lineage>
</organism>
<proteinExistence type="predicted"/>